<evidence type="ECO:0000313" key="4">
    <source>
        <dbReference type="EMBL" id="MFC5723939.1"/>
    </source>
</evidence>
<dbReference type="Proteomes" id="UP001596083">
    <property type="component" value="Unassembled WGS sequence"/>
</dbReference>
<feature type="chain" id="PRO_5047029167" evidence="2">
    <location>
        <begin position="33"/>
        <end position="376"/>
    </location>
</feature>
<accession>A0ABW0ZA29</accession>
<name>A0ABW0ZA29_9ACTN</name>
<reference evidence="5" key="1">
    <citation type="journal article" date="2019" name="Int. J. Syst. Evol. Microbiol.">
        <title>The Global Catalogue of Microorganisms (GCM) 10K type strain sequencing project: providing services to taxonomists for standard genome sequencing and annotation.</title>
        <authorList>
            <consortium name="The Broad Institute Genomics Platform"/>
            <consortium name="The Broad Institute Genome Sequencing Center for Infectious Disease"/>
            <person name="Wu L."/>
            <person name="Ma J."/>
        </authorList>
    </citation>
    <scope>NUCLEOTIDE SEQUENCE [LARGE SCALE GENOMIC DNA]</scope>
    <source>
        <strain evidence="5">CGMCC 4.7304</strain>
    </source>
</reference>
<comment type="caution">
    <text evidence="4">The sequence shown here is derived from an EMBL/GenBank/DDBJ whole genome shotgun (WGS) entry which is preliminary data.</text>
</comment>
<feature type="domain" description="Putative amidase" evidence="3">
    <location>
        <begin position="222"/>
        <end position="373"/>
    </location>
</feature>
<keyword evidence="5" id="KW-1185">Reference proteome</keyword>
<evidence type="ECO:0000313" key="5">
    <source>
        <dbReference type="Proteomes" id="UP001596083"/>
    </source>
</evidence>
<sequence length="376" mass="40714">MRKTTFRPAVGAAVTVALSAVLLPVTATSASAAEPGTADSATAKSFARIADAVLAQRSEALVDAAKTRAAGSFSDGKVRIAASLKRSEDSALSSLRKRKQRLNALGEAYSAADTTTTVEKTTVKNGRATVQVTETTRFTYKKVRGDEPTTTGFTAHHELSFTGKSGKWELTGIRPTDNGPAAINEPRTAATSDTGALPTGTPASTSRWSARPQPKDLRAGGYDYAAMADYAEKYWRNYNPAYRKFNDAGGDCTNFISQALAAGGWKQEPGGAEDFRKWWYNSKGEATSWVGANEWSWYALSSKRVTSLSNVFQMDVGDIMQMDFDGDGSKDHSMMVTYRSRAGVPYLTYHSTNTYRKSVASIIASYPDAVYYAYRT</sequence>
<evidence type="ECO:0000256" key="1">
    <source>
        <dbReference type="SAM" id="MobiDB-lite"/>
    </source>
</evidence>
<evidence type="ECO:0000259" key="3">
    <source>
        <dbReference type="Pfam" id="PF12671"/>
    </source>
</evidence>
<dbReference type="EMBL" id="JBHSPB010000022">
    <property type="protein sequence ID" value="MFC5723939.1"/>
    <property type="molecule type" value="Genomic_DNA"/>
</dbReference>
<gene>
    <name evidence="4" type="ORF">ACFP1Z_27615</name>
</gene>
<proteinExistence type="predicted"/>
<dbReference type="PANTHER" id="PTHR40032:SF1">
    <property type="entry name" value="EXPORTED PROTEIN"/>
    <property type="match status" value="1"/>
</dbReference>
<dbReference type="RefSeq" id="WP_390320368.1">
    <property type="nucleotide sequence ID" value="NZ_JBHSPB010000022.1"/>
</dbReference>
<dbReference type="Pfam" id="PF12671">
    <property type="entry name" value="Amidase_6"/>
    <property type="match status" value="1"/>
</dbReference>
<organism evidence="4 5">
    <name type="scientific">Streptomyces gamaensis</name>
    <dbReference type="NCBI Taxonomy" id="1763542"/>
    <lineage>
        <taxon>Bacteria</taxon>
        <taxon>Bacillati</taxon>
        <taxon>Actinomycetota</taxon>
        <taxon>Actinomycetes</taxon>
        <taxon>Kitasatosporales</taxon>
        <taxon>Streptomycetaceae</taxon>
        <taxon>Streptomyces</taxon>
    </lineage>
</organism>
<keyword evidence="2" id="KW-0732">Signal</keyword>
<evidence type="ECO:0000256" key="2">
    <source>
        <dbReference type="SAM" id="SignalP"/>
    </source>
</evidence>
<feature type="region of interest" description="Disordered" evidence="1">
    <location>
        <begin position="177"/>
        <end position="214"/>
    </location>
</feature>
<dbReference type="PANTHER" id="PTHR40032">
    <property type="entry name" value="EXPORTED PROTEIN-RELATED"/>
    <property type="match status" value="1"/>
</dbReference>
<protein>
    <submittedName>
        <fullName evidence="4">Amidase domain-containing protein</fullName>
    </submittedName>
</protein>
<dbReference type="InterPro" id="IPR024301">
    <property type="entry name" value="Amidase_6"/>
</dbReference>
<feature type="signal peptide" evidence="2">
    <location>
        <begin position="1"/>
        <end position="32"/>
    </location>
</feature>